<gene>
    <name evidence="1" type="ORF">S12H4_63207</name>
</gene>
<comment type="caution">
    <text evidence="1">The sequence shown here is derived from an EMBL/GenBank/DDBJ whole genome shotgun (WGS) entry which is preliminary data.</text>
</comment>
<sequence length="51" mass="5892">CIFAYGSYMEKVKLRKLFEYGKKFGTFLYHTLGIRKGDVVAIDLPNSINFV</sequence>
<protein>
    <recommendedName>
        <fullName evidence="2">AMP-dependent synthetase/ligase domain-containing protein</fullName>
    </recommendedName>
</protein>
<feature type="non-terminal residue" evidence="1">
    <location>
        <position position="51"/>
    </location>
</feature>
<evidence type="ECO:0008006" key="2">
    <source>
        <dbReference type="Google" id="ProtNLM"/>
    </source>
</evidence>
<name>X1UGL3_9ZZZZ</name>
<dbReference type="EMBL" id="BARW01042844">
    <property type="protein sequence ID" value="GAJ16638.1"/>
    <property type="molecule type" value="Genomic_DNA"/>
</dbReference>
<evidence type="ECO:0000313" key="1">
    <source>
        <dbReference type="EMBL" id="GAJ16638.1"/>
    </source>
</evidence>
<proteinExistence type="predicted"/>
<dbReference type="AlphaFoldDB" id="X1UGL3"/>
<organism evidence="1">
    <name type="scientific">marine sediment metagenome</name>
    <dbReference type="NCBI Taxonomy" id="412755"/>
    <lineage>
        <taxon>unclassified sequences</taxon>
        <taxon>metagenomes</taxon>
        <taxon>ecological metagenomes</taxon>
    </lineage>
</organism>
<dbReference type="SUPFAM" id="SSF56801">
    <property type="entry name" value="Acetyl-CoA synthetase-like"/>
    <property type="match status" value="1"/>
</dbReference>
<feature type="non-terminal residue" evidence="1">
    <location>
        <position position="1"/>
    </location>
</feature>
<reference evidence="1" key="1">
    <citation type="journal article" date="2014" name="Front. Microbiol.">
        <title>High frequency of phylogenetically diverse reductive dehalogenase-homologous genes in deep subseafloor sedimentary metagenomes.</title>
        <authorList>
            <person name="Kawai M."/>
            <person name="Futagami T."/>
            <person name="Toyoda A."/>
            <person name="Takaki Y."/>
            <person name="Nishi S."/>
            <person name="Hori S."/>
            <person name="Arai W."/>
            <person name="Tsubouchi T."/>
            <person name="Morono Y."/>
            <person name="Uchiyama I."/>
            <person name="Ito T."/>
            <person name="Fujiyama A."/>
            <person name="Inagaki F."/>
            <person name="Takami H."/>
        </authorList>
    </citation>
    <scope>NUCLEOTIDE SEQUENCE</scope>
    <source>
        <strain evidence="1">Expedition CK06-06</strain>
    </source>
</reference>
<accession>X1UGL3</accession>